<feature type="compositionally biased region" description="Low complexity" evidence="10">
    <location>
        <begin position="38"/>
        <end position="49"/>
    </location>
</feature>
<evidence type="ECO:0000256" key="8">
    <source>
        <dbReference type="ARBA" id="ARBA00023242"/>
    </source>
</evidence>
<evidence type="ECO:0000259" key="11">
    <source>
        <dbReference type="PROSITE" id="PS50118"/>
    </source>
</evidence>
<name>A0A8S3GW17_9BILA</name>
<sequence length="99" mass="11523">MFPFVFPPNYPLSQSSSSHSASPTQKRSSNIRRIIEDSSQQQQQQPKQSLFHEDHKQKRSHIKKPLNAFMLFMKEQRAQVVQECTLRESAAINQILGRK</sequence>
<evidence type="ECO:0000256" key="10">
    <source>
        <dbReference type="SAM" id="MobiDB-lite"/>
    </source>
</evidence>
<feature type="domain" description="HMG box" evidence="11">
    <location>
        <begin position="62"/>
        <end position="99"/>
    </location>
</feature>
<keyword evidence="5 9" id="KW-0238">DNA-binding</keyword>
<dbReference type="Pfam" id="PF00505">
    <property type="entry name" value="HMG_box"/>
    <property type="match status" value="1"/>
</dbReference>
<accession>A0A8S3GW17</accession>
<keyword evidence="7" id="KW-0804">Transcription</keyword>
<feature type="region of interest" description="Disordered" evidence="10">
    <location>
        <begin position="1"/>
        <end position="62"/>
    </location>
</feature>
<dbReference type="PANTHER" id="PTHR10373:SF38">
    <property type="entry name" value="PROTEIN PANGOLIN, ISOFORM J"/>
    <property type="match status" value="1"/>
</dbReference>
<evidence type="ECO:0000256" key="1">
    <source>
        <dbReference type="ARBA" id="ARBA00004123"/>
    </source>
</evidence>
<dbReference type="GO" id="GO:0000981">
    <property type="term" value="F:DNA-binding transcription factor activity, RNA polymerase II-specific"/>
    <property type="evidence" value="ECO:0007669"/>
    <property type="project" value="TreeGrafter"/>
</dbReference>
<dbReference type="AlphaFoldDB" id="A0A8S3GW17"/>
<feature type="compositionally biased region" description="Low complexity" evidence="10">
    <location>
        <begin position="13"/>
        <end position="22"/>
    </location>
</feature>
<evidence type="ECO:0000313" key="13">
    <source>
        <dbReference type="Proteomes" id="UP000681967"/>
    </source>
</evidence>
<keyword evidence="4" id="KW-0805">Transcription regulation</keyword>
<evidence type="ECO:0000256" key="2">
    <source>
        <dbReference type="ARBA" id="ARBA00006569"/>
    </source>
</evidence>
<comment type="subcellular location">
    <subcellularLocation>
        <location evidence="1">Nucleus</location>
    </subcellularLocation>
</comment>
<dbReference type="GO" id="GO:1990907">
    <property type="term" value="C:beta-catenin-TCF complex"/>
    <property type="evidence" value="ECO:0007669"/>
    <property type="project" value="TreeGrafter"/>
</dbReference>
<evidence type="ECO:0000256" key="4">
    <source>
        <dbReference type="ARBA" id="ARBA00023015"/>
    </source>
</evidence>
<evidence type="ECO:0000256" key="5">
    <source>
        <dbReference type="ARBA" id="ARBA00023125"/>
    </source>
</evidence>
<keyword evidence="8 9" id="KW-0539">Nucleus</keyword>
<comment type="similarity">
    <text evidence="2">Belongs to the TCF/LEF family.</text>
</comment>
<evidence type="ECO:0000313" key="12">
    <source>
        <dbReference type="EMBL" id="CAF5172315.1"/>
    </source>
</evidence>
<dbReference type="GO" id="GO:0000785">
    <property type="term" value="C:chromatin"/>
    <property type="evidence" value="ECO:0007669"/>
    <property type="project" value="TreeGrafter"/>
</dbReference>
<keyword evidence="6" id="KW-0010">Activator</keyword>
<dbReference type="InterPro" id="IPR036910">
    <property type="entry name" value="HMG_box_dom_sf"/>
</dbReference>
<dbReference type="PROSITE" id="PS50118">
    <property type="entry name" value="HMG_BOX_2"/>
    <property type="match status" value="1"/>
</dbReference>
<protein>
    <recommendedName>
        <fullName evidence="11">HMG box domain-containing protein</fullName>
    </recommendedName>
</protein>
<evidence type="ECO:0000256" key="7">
    <source>
        <dbReference type="ARBA" id="ARBA00023163"/>
    </source>
</evidence>
<keyword evidence="3" id="KW-0879">Wnt signaling pathway</keyword>
<dbReference type="GO" id="GO:0060070">
    <property type="term" value="P:canonical Wnt signaling pathway"/>
    <property type="evidence" value="ECO:0007669"/>
    <property type="project" value="TreeGrafter"/>
</dbReference>
<dbReference type="SUPFAM" id="SSF47095">
    <property type="entry name" value="HMG-box"/>
    <property type="match status" value="1"/>
</dbReference>
<reference evidence="12" key="1">
    <citation type="submission" date="2021-02" db="EMBL/GenBank/DDBJ databases">
        <authorList>
            <person name="Nowell W R."/>
        </authorList>
    </citation>
    <scope>NUCLEOTIDE SEQUENCE</scope>
</reference>
<organism evidence="12 13">
    <name type="scientific">Rotaria magnacalcarata</name>
    <dbReference type="NCBI Taxonomy" id="392030"/>
    <lineage>
        <taxon>Eukaryota</taxon>
        <taxon>Metazoa</taxon>
        <taxon>Spiralia</taxon>
        <taxon>Gnathifera</taxon>
        <taxon>Rotifera</taxon>
        <taxon>Eurotatoria</taxon>
        <taxon>Bdelloidea</taxon>
        <taxon>Philodinida</taxon>
        <taxon>Philodinidae</taxon>
        <taxon>Rotaria</taxon>
    </lineage>
</organism>
<dbReference type="PANTHER" id="PTHR10373">
    <property type="entry name" value="TRANSCRIPTION FACTOR 7 FAMILY MEMBER"/>
    <property type="match status" value="1"/>
</dbReference>
<evidence type="ECO:0000256" key="6">
    <source>
        <dbReference type="ARBA" id="ARBA00023159"/>
    </source>
</evidence>
<feature type="DNA-binding region" description="HMG box" evidence="9">
    <location>
        <begin position="62"/>
        <end position="99"/>
    </location>
</feature>
<evidence type="ECO:0000256" key="3">
    <source>
        <dbReference type="ARBA" id="ARBA00022687"/>
    </source>
</evidence>
<dbReference type="InterPro" id="IPR009071">
    <property type="entry name" value="HMG_box_dom"/>
</dbReference>
<dbReference type="EMBL" id="CAJOBH010282786">
    <property type="protein sequence ID" value="CAF5172315.1"/>
    <property type="molecule type" value="Genomic_DNA"/>
</dbReference>
<dbReference type="Gene3D" id="1.10.30.10">
    <property type="entry name" value="High mobility group box domain"/>
    <property type="match status" value="1"/>
</dbReference>
<dbReference type="InterPro" id="IPR024940">
    <property type="entry name" value="TCF/LEF"/>
</dbReference>
<comment type="caution">
    <text evidence="12">The sequence shown here is derived from an EMBL/GenBank/DDBJ whole genome shotgun (WGS) entry which is preliminary data.</text>
</comment>
<feature type="compositionally biased region" description="Pro residues" evidence="10">
    <location>
        <begin position="1"/>
        <end position="10"/>
    </location>
</feature>
<dbReference type="Proteomes" id="UP000681967">
    <property type="component" value="Unassembled WGS sequence"/>
</dbReference>
<dbReference type="GO" id="GO:0000978">
    <property type="term" value="F:RNA polymerase II cis-regulatory region sequence-specific DNA binding"/>
    <property type="evidence" value="ECO:0007669"/>
    <property type="project" value="TreeGrafter"/>
</dbReference>
<feature type="non-terminal residue" evidence="12">
    <location>
        <position position="99"/>
    </location>
</feature>
<proteinExistence type="inferred from homology"/>
<gene>
    <name evidence="12" type="ORF">BYL167_LOCUS77546</name>
</gene>
<evidence type="ECO:0000256" key="9">
    <source>
        <dbReference type="PROSITE-ProRule" id="PRU00267"/>
    </source>
</evidence>